<gene>
    <name evidence="1" type="ORF">NCTC13316_00487</name>
</gene>
<dbReference type="OrthoDB" id="9913239at2"/>
<proteinExistence type="predicted"/>
<reference evidence="1 2" key="1">
    <citation type="submission" date="2018-06" db="EMBL/GenBank/DDBJ databases">
        <authorList>
            <consortium name="Pathogen Informatics"/>
            <person name="Doyle S."/>
        </authorList>
    </citation>
    <scope>NUCLEOTIDE SEQUENCE [LARGE SCALE GENOMIC DNA]</scope>
    <source>
        <strain evidence="1 2">NCTC13316</strain>
    </source>
</reference>
<evidence type="ECO:0000313" key="2">
    <source>
        <dbReference type="Proteomes" id="UP000254794"/>
    </source>
</evidence>
<dbReference type="RefSeq" id="WP_115330127.1">
    <property type="nucleotide sequence ID" value="NZ_UGOD01000001.1"/>
</dbReference>
<organism evidence="1 2">
    <name type="scientific">Legionella busanensis</name>
    <dbReference type="NCBI Taxonomy" id="190655"/>
    <lineage>
        <taxon>Bacteria</taxon>
        <taxon>Pseudomonadati</taxon>
        <taxon>Pseudomonadota</taxon>
        <taxon>Gammaproteobacteria</taxon>
        <taxon>Legionellales</taxon>
        <taxon>Legionellaceae</taxon>
        <taxon>Legionella</taxon>
    </lineage>
</organism>
<evidence type="ECO:0000313" key="1">
    <source>
        <dbReference type="EMBL" id="STX50406.1"/>
    </source>
</evidence>
<keyword evidence="2" id="KW-1185">Reference proteome</keyword>
<protein>
    <submittedName>
        <fullName evidence="1">Uncharacterized protein</fullName>
    </submittedName>
</protein>
<sequence>MYLFKPFYMFFKLETSKNEDKEAMEEEVSMAELSDEAMEIGDVEGEGHNKDLVWNSPHGPIQTINFDGNLRSKLEDKFTAYGCITVITNDGILGTLTHLDTETDIKKFISCLDKILDEHKADSETCLIGGNNKAESKIFLQNLRSALKTNNYQITKEHTGGSVLIRRHSILYQDRVLVKIQQGSVAQTTQIELFFEQLINEASSANAQARSTTKPF</sequence>
<dbReference type="Proteomes" id="UP000254794">
    <property type="component" value="Unassembled WGS sequence"/>
</dbReference>
<accession>A0A378JGJ3</accession>
<name>A0A378JGJ3_9GAMM</name>
<dbReference type="AlphaFoldDB" id="A0A378JGJ3"/>
<dbReference type="EMBL" id="UGOD01000001">
    <property type="protein sequence ID" value="STX50406.1"/>
    <property type="molecule type" value="Genomic_DNA"/>
</dbReference>